<reference evidence="2 3" key="1">
    <citation type="submission" date="2018-05" db="EMBL/GenBank/DDBJ databases">
        <title>Kurthia sibirica genome sequence.</title>
        <authorList>
            <person name="Maclea K.S."/>
            <person name="Goen A.E."/>
        </authorList>
    </citation>
    <scope>NUCLEOTIDE SEQUENCE [LARGE SCALE GENOMIC DNA]</scope>
    <source>
        <strain evidence="2 3">ATCC 49154</strain>
    </source>
</reference>
<dbReference type="InterPro" id="IPR018681">
    <property type="entry name" value="DUF2165_transmembrane"/>
</dbReference>
<feature type="transmembrane region" description="Helical" evidence="1">
    <location>
        <begin position="65"/>
        <end position="86"/>
    </location>
</feature>
<dbReference type="Pfam" id="PF09933">
    <property type="entry name" value="DUF2165"/>
    <property type="match status" value="1"/>
</dbReference>
<comment type="caution">
    <text evidence="2">The sequence shown here is derived from an EMBL/GenBank/DDBJ whole genome shotgun (WGS) entry which is preliminary data.</text>
</comment>
<keyword evidence="1" id="KW-0812">Transmembrane</keyword>
<keyword evidence="1" id="KW-1133">Transmembrane helix</keyword>
<name>A0A2U3AKV3_9BACL</name>
<dbReference type="RefSeq" id="WP_109306198.1">
    <property type="nucleotide sequence ID" value="NZ_BJUF01000006.1"/>
</dbReference>
<feature type="transmembrane region" description="Helical" evidence="1">
    <location>
        <begin position="7"/>
        <end position="28"/>
    </location>
</feature>
<feature type="transmembrane region" description="Helical" evidence="1">
    <location>
        <begin position="107"/>
        <end position="130"/>
    </location>
</feature>
<organism evidence="2 3">
    <name type="scientific">Kurthia sibirica</name>
    <dbReference type="NCBI Taxonomy" id="202750"/>
    <lineage>
        <taxon>Bacteria</taxon>
        <taxon>Bacillati</taxon>
        <taxon>Bacillota</taxon>
        <taxon>Bacilli</taxon>
        <taxon>Bacillales</taxon>
        <taxon>Caryophanaceae</taxon>
        <taxon>Kurthia</taxon>
    </lineage>
</organism>
<dbReference type="EMBL" id="QFVR01000011">
    <property type="protein sequence ID" value="PWI25165.1"/>
    <property type="molecule type" value="Genomic_DNA"/>
</dbReference>
<feature type="transmembrane region" description="Helical" evidence="1">
    <location>
        <begin position="142"/>
        <end position="159"/>
    </location>
</feature>
<accession>A0A2U3AKV3</accession>
<evidence type="ECO:0000313" key="2">
    <source>
        <dbReference type="EMBL" id="PWI25165.1"/>
    </source>
</evidence>
<keyword evidence="3" id="KW-1185">Reference proteome</keyword>
<evidence type="ECO:0008006" key="4">
    <source>
        <dbReference type="Google" id="ProtNLM"/>
    </source>
</evidence>
<sequence>MLALRYLKIFVVLLAGLFGFFVVLGNLLDYDSNYQFVKHVLSMDTTFEGNKLMWRAITSPNAHMVAYWILILLEVIFTLTALFGAYHMLLNSKQSGLKFNEAKRYGYYAFFLGFIIWFLGFIVIGNEWFAMWQSESWNGKDTAMNIVLLWTVFALLLALKDDDLQAKE</sequence>
<gene>
    <name evidence="2" type="ORF">DEX24_09520</name>
</gene>
<proteinExistence type="predicted"/>
<dbReference type="OrthoDB" id="7618855at2"/>
<evidence type="ECO:0000313" key="3">
    <source>
        <dbReference type="Proteomes" id="UP000245938"/>
    </source>
</evidence>
<dbReference type="AlphaFoldDB" id="A0A2U3AKV3"/>
<dbReference type="Proteomes" id="UP000245938">
    <property type="component" value="Unassembled WGS sequence"/>
</dbReference>
<keyword evidence="1" id="KW-0472">Membrane</keyword>
<protein>
    <recommendedName>
        <fullName evidence="4">DUF2165 domain-containing protein</fullName>
    </recommendedName>
</protein>
<evidence type="ECO:0000256" key="1">
    <source>
        <dbReference type="SAM" id="Phobius"/>
    </source>
</evidence>